<accession>A0ABR0JHD4</accession>
<sequence length="1028" mass="115379">MPTDSEESFSEEEDATYEVERILAQEVNDDGQTLYLVKWRGYPEEQCTWEPADHFSTPDTLSEWKRQYDIGDFLDDEQVKALQARMNAWVLARQEQEEQESEEESPPARLQGSSRVPRIPQPGIASSASTEHPSKRPRLQDPSLSTLPASDTKASSLISRTPSSFRKKGTAAIVKKSSARSTTHPALAGARFKNLKHQNNFAKRSRQEPAPDISKLDLKTPDDFLKKSSTILKTQETRSNDRDDSPLFMPEMTPVPTNEVGNQSLISNLELPIGPLLERPTEPAPVLLMEPPLEHPAEPVPIRPTEPVPVRPKEPKLERTTEPSSLRPTGSAPIRPEGLPLGAPAKPVPMPSTPSTEEPPEKPKNMPIQPPSIPPKTRQTSLEPAKVTSGQSRSISQSRSLAQPDVARRNSSYTPSEHPDGDRNSRNRVPANTRPHVAARNGRTWNWGELVIHLSYGSHPVGDVKILYFPGWLISKTISLKALGVLTLNIHFQERYVMNRGVFSQFLLNLDRYPVALGAIEPYEDTRQPIASLAEHLETNNLGAVWENATEGYVMVLYSCKAPAWSGHGQREVPGSESRLHIMVRNKLPGFHVEDWVSELEAATASKDTTVEADTGTTSNGSTMQWEAAMRPRDPVNQRDTLQRLITERNAMSKHLGAYVGSPSETLTMNKDRSNSTRSPITPITPGSPAQQVSPLPHDLSDQAAMGPSFQTQITFSATFKQLVNPDREKKRPIFYIAFAQSHPAEAQAITKWLTEEQSVSARYIYTDAEKTAWSDMRSDMRDETTLSKTKSGIVLFLEGTQAYCDLRSFAKWVKQLACFSISLPQPGSFMSSSISRFFPRGMVLFITEYTMVEFPEEVLIAMRWFEEQSRGKEKTRKLGLVPNVKEWVLRRALVCDKHIQETYLDMLRLIYRFETQTLNAWHGSLRDADPDRYIAGEKPGDEDGVLLSVPQLPGYANVGSLTMDTKNVATRDCTLIQYFCGWAALRVNKYRSFDLLDDHQTNEMTPHSWHVAFRKPMAFVESLKHTS</sequence>
<evidence type="ECO:0000313" key="6">
    <source>
        <dbReference type="EMBL" id="KAK5063829.1"/>
    </source>
</evidence>
<evidence type="ECO:0000256" key="2">
    <source>
        <dbReference type="ARBA" id="ARBA00011353"/>
    </source>
</evidence>
<keyword evidence="3" id="KW-0539">Nucleus</keyword>
<dbReference type="SMART" id="SM00298">
    <property type="entry name" value="CHROMO"/>
    <property type="match status" value="1"/>
</dbReference>
<evidence type="ECO:0000313" key="7">
    <source>
        <dbReference type="Proteomes" id="UP001345691"/>
    </source>
</evidence>
<dbReference type="Gene3D" id="2.40.50.40">
    <property type="match status" value="1"/>
</dbReference>
<dbReference type="InterPro" id="IPR051219">
    <property type="entry name" value="Heterochromatin_chromo-domain"/>
</dbReference>
<organism evidence="6 7">
    <name type="scientific">Exophiala sideris</name>
    <dbReference type="NCBI Taxonomy" id="1016849"/>
    <lineage>
        <taxon>Eukaryota</taxon>
        <taxon>Fungi</taxon>
        <taxon>Dikarya</taxon>
        <taxon>Ascomycota</taxon>
        <taxon>Pezizomycotina</taxon>
        <taxon>Eurotiomycetes</taxon>
        <taxon>Chaetothyriomycetidae</taxon>
        <taxon>Chaetothyriales</taxon>
        <taxon>Herpotrichiellaceae</taxon>
        <taxon>Exophiala</taxon>
    </lineage>
</organism>
<comment type="subcellular location">
    <subcellularLocation>
        <location evidence="1">Nucleus</location>
    </subcellularLocation>
</comment>
<dbReference type="EMBL" id="JAVRRF010000006">
    <property type="protein sequence ID" value="KAK5063829.1"/>
    <property type="molecule type" value="Genomic_DNA"/>
</dbReference>
<feature type="region of interest" description="Disordered" evidence="4">
    <location>
        <begin position="287"/>
        <end position="436"/>
    </location>
</feature>
<dbReference type="InterPro" id="IPR023780">
    <property type="entry name" value="Chromo_domain"/>
</dbReference>
<feature type="region of interest" description="Disordered" evidence="4">
    <location>
        <begin position="93"/>
        <end position="184"/>
    </location>
</feature>
<evidence type="ECO:0000256" key="1">
    <source>
        <dbReference type="ARBA" id="ARBA00004123"/>
    </source>
</evidence>
<dbReference type="PROSITE" id="PS50013">
    <property type="entry name" value="CHROMO_2"/>
    <property type="match status" value="1"/>
</dbReference>
<protein>
    <recommendedName>
        <fullName evidence="5">Chromo domain-containing protein</fullName>
    </recommendedName>
</protein>
<feature type="compositionally biased region" description="Pro residues" evidence="4">
    <location>
        <begin position="298"/>
        <end position="310"/>
    </location>
</feature>
<dbReference type="PANTHER" id="PTHR22812">
    <property type="entry name" value="CHROMOBOX PROTEIN"/>
    <property type="match status" value="1"/>
</dbReference>
<keyword evidence="7" id="KW-1185">Reference proteome</keyword>
<feature type="compositionally biased region" description="Low complexity" evidence="4">
    <location>
        <begin position="389"/>
        <end position="400"/>
    </location>
</feature>
<comment type="caution">
    <text evidence="6">The sequence shown here is derived from an EMBL/GenBank/DDBJ whole genome shotgun (WGS) entry which is preliminary data.</text>
</comment>
<evidence type="ECO:0000256" key="4">
    <source>
        <dbReference type="SAM" id="MobiDB-lite"/>
    </source>
</evidence>
<evidence type="ECO:0000256" key="3">
    <source>
        <dbReference type="ARBA" id="ARBA00023242"/>
    </source>
</evidence>
<dbReference type="SUPFAM" id="SSF54160">
    <property type="entry name" value="Chromo domain-like"/>
    <property type="match status" value="1"/>
</dbReference>
<dbReference type="CDD" id="cd18966">
    <property type="entry name" value="chromodomain"/>
    <property type="match status" value="1"/>
</dbReference>
<feature type="compositionally biased region" description="Basic and acidic residues" evidence="4">
    <location>
        <begin position="311"/>
        <end position="321"/>
    </location>
</feature>
<feature type="region of interest" description="Disordered" evidence="4">
    <location>
        <begin position="661"/>
        <end position="701"/>
    </location>
</feature>
<feature type="compositionally biased region" description="Basic and acidic residues" evidence="4">
    <location>
        <begin position="235"/>
        <end position="245"/>
    </location>
</feature>
<dbReference type="Pfam" id="PF00385">
    <property type="entry name" value="Chromo"/>
    <property type="match status" value="1"/>
</dbReference>
<dbReference type="Proteomes" id="UP001345691">
    <property type="component" value="Unassembled WGS sequence"/>
</dbReference>
<evidence type="ECO:0000259" key="5">
    <source>
        <dbReference type="PROSITE" id="PS50013"/>
    </source>
</evidence>
<name>A0ABR0JHD4_9EURO</name>
<dbReference type="InterPro" id="IPR000953">
    <property type="entry name" value="Chromo/chromo_shadow_dom"/>
</dbReference>
<feature type="domain" description="Chromo" evidence="5">
    <location>
        <begin position="17"/>
        <end position="67"/>
    </location>
</feature>
<dbReference type="InterPro" id="IPR016197">
    <property type="entry name" value="Chromo-like_dom_sf"/>
</dbReference>
<gene>
    <name evidence="6" type="ORF">LTR69_003595</name>
</gene>
<reference evidence="6 7" key="1">
    <citation type="submission" date="2023-08" db="EMBL/GenBank/DDBJ databases">
        <title>Black Yeasts Isolated from many extreme environments.</title>
        <authorList>
            <person name="Coleine C."/>
            <person name="Stajich J.E."/>
            <person name="Selbmann L."/>
        </authorList>
    </citation>
    <scope>NUCLEOTIDE SEQUENCE [LARGE SCALE GENOMIC DNA]</scope>
    <source>
        <strain evidence="6 7">CCFEE 6328</strain>
    </source>
</reference>
<proteinExistence type="predicted"/>
<comment type="subunit">
    <text evidence="2">Component of the NuA4 histone acetyltransferase complex.</text>
</comment>
<feature type="region of interest" description="Disordered" evidence="4">
    <location>
        <begin position="234"/>
        <end position="255"/>
    </location>
</feature>
<feature type="compositionally biased region" description="Polar residues" evidence="4">
    <location>
        <begin position="142"/>
        <end position="164"/>
    </location>
</feature>